<name>A0ACB5PMC2_9BACT</name>
<evidence type="ECO:0000313" key="2">
    <source>
        <dbReference type="Proteomes" id="UP000605392"/>
    </source>
</evidence>
<protein>
    <submittedName>
        <fullName evidence="1">Tyrosine protein kinase</fullName>
    </submittedName>
</protein>
<reference evidence="1 2" key="1">
    <citation type="journal article" date="2019" name="Int. J. Syst. Evol. Microbiol.">
        <title>The Global Catalogue of Microorganisms (GCM) 10K type strain sequencing project: providing services to taxonomists for standard genome sequencing and annotation.</title>
        <authorList>
            <consortium name="The Broad Institute Genomics Platform"/>
            <consortium name="The Broad Institute Genome Sequencing Center for Infectious Disease"/>
            <person name="Wu L."/>
            <person name="Ma J."/>
        </authorList>
    </citation>
    <scope>NUCLEOTIDE SEQUENCE [LARGE SCALE GENOMIC DNA]</scope>
    <source>
        <strain evidence="1 2">CGMCC 1.12720</strain>
    </source>
</reference>
<dbReference type="Proteomes" id="UP000605392">
    <property type="component" value="Unassembled WGS sequence"/>
</dbReference>
<gene>
    <name evidence="1" type="ORF">GCM10011375_05410</name>
</gene>
<proteinExistence type="predicted"/>
<keyword evidence="2" id="KW-1185">Reference proteome</keyword>
<sequence>MAAKEETELEEMIRNAGGMEAEEKEDAGDGLDITTLLQVARKSLPWIALLIALGLTGSWLFLRYTKPVYQSSSVIKIDERTEAGVLGMGSIGGAVEKRQELANLSGEVELIKSNLIYRRLKDSLALDVNYYVEGTVLESELYKRSPFKVEYAIKDPAFYNRKLNVNFLSPTQFRLSYLEAKEEISGDYIVGQPINIPGISLKLTTDSSFFDASALEAQFYFVILDDGSVNGYLNRNISVEIVNPEAHTVQIAFADFNPLKAQDIVNKIDTVYLQEKLAQKKEASDKSLRFLGEQTDVTNDKLQQAEDNLQSFARENKTYDVRGDAATVINKIADQEEKRQELLQRQSLLEDLSRLVEQDQITSNEDSTVAQSIPGLAELEDNRLMQEIEALNNQQWDLRRVLRSYKETTEAVKQRRVQLDFTKNTIRRLLDQNKELLQEQVNKMNRQRDELSAKLAGLPEKATQQARLQRPFELYEKTYVSLINRELEFRIGQAGTTADFQILSPASLPSAPISPVRAMVYAIGLAGGIVLGLGLIAVRYFLHDTVTNTRELERMTSAALLGVIPTYDKEKMTVSKLVVDKNPKSAISESIRSIRTNLDFIGSARKKRIISVTSTVSGEGKTFVTVNLGGIIALSEQRVIILDLDMRKPKVNLAFGTENVRGISTILIEKHTVEECIQHTDIPTLDFISAGPTPPNPSELILNPKFDELLAELHQQYDVILIDTPPVGLVTDGILIMRKADIPLYIVRAGYSKKAFLKNINKLMRTNNFTRLSTILNDASATGLAGYGYGYGYGYGQGYYDEPTPPKGIISRLRQRIS</sequence>
<dbReference type="EMBL" id="BMFN01000001">
    <property type="protein sequence ID" value="GGF52796.1"/>
    <property type="molecule type" value="Genomic_DNA"/>
</dbReference>
<evidence type="ECO:0000313" key="1">
    <source>
        <dbReference type="EMBL" id="GGF52796.1"/>
    </source>
</evidence>
<keyword evidence="1" id="KW-0418">Kinase</keyword>
<organism evidence="1 2">
    <name type="scientific">Hymenobacter qilianensis</name>
    <dbReference type="NCBI Taxonomy" id="1385715"/>
    <lineage>
        <taxon>Bacteria</taxon>
        <taxon>Pseudomonadati</taxon>
        <taxon>Bacteroidota</taxon>
        <taxon>Cytophagia</taxon>
        <taxon>Cytophagales</taxon>
        <taxon>Hymenobacteraceae</taxon>
        <taxon>Hymenobacter</taxon>
    </lineage>
</organism>
<comment type="caution">
    <text evidence="1">The sequence shown here is derived from an EMBL/GenBank/DDBJ whole genome shotgun (WGS) entry which is preliminary data.</text>
</comment>
<accession>A0ACB5PMC2</accession>
<keyword evidence="1" id="KW-0808">Transferase</keyword>